<evidence type="ECO:0000313" key="2">
    <source>
        <dbReference type="Proteomes" id="UP000464754"/>
    </source>
</evidence>
<gene>
    <name evidence="1" type="ORF">Aargi30884_28030</name>
</gene>
<organism evidence="1 2">
    <name type="scientific">Amedibacterium intestinale</name>
    <dbReference type="NCBI Taxonomy" id="2583452"/>
    <lineage>
        <taxon>Bacteria</taxon>
        <taxon>Bacillati</taxon>
        <taxon>Bacillota</taxon>
        <taxon>Erysipelotrichia</taxon>
        <taxon>Erysipelotrichales</taxon>
        <taxon>Erysipelotrichaceae</taxon>
        <taxon>Amedibacterium</taxon>
    </lineage>
</organism>
<sequence length="69" mass="8257">MKLSRYEVESKVNQIVESIAEENEVDKNFYGDCYPLEVMMLENKITLLTDEVDREELFEEIKKVFESYI</sequence>
<keyword evidence="2" id="KW-1185">Reference proteome</keyword>
<dbReference type="EMBL" id="AP019695">
    <property type="protein sequence ID" value="BBK23900.1"/>
    <property type="molecule type" value="Genomic_DNA"/>
</dbReference>
<reference evidence="2" key="1">
    <citation type="submission" date="2019-05" db="EMBL/GenBank/DDBJ databases">
        <title>Complete genome sequencing of Absiella argi strain JCM 30884.</title>
        <authorList>
            <person name="Sakamoto M."/>
            <person name="Murakami T."/>
            <person name="Mori H."/>
        </authorList>
    </citation>
    <scope>NUCLEOTIDE SEQUENCE [LARGE SCALE GENOMIC DNA]</scope>
    <source>
        <strain evidence="2">JCM 30884</strain>
    </source>
</reference>
<dbReference type="Proteomes" id="UP000464754">
    <property type="component" value="Chromosome"/>
</dbReference>
<proteinExistence type="predicted"/>
<evidence type="ECO:0000313" key="1">
    <source>
        <dbReference type="EMBL" id="BBK23900.1"/>
    </source>
</evidence>
<protein>
    <submittedName>
        <fullName evidence="1">Uncharacterized protein</fullName>
    </submittedName>
</protein>
<dbReference type="RefSeq" id="WP_163052590.1">
    <property type="nucleotide sequence ID" value="NZ_AP019695.1"/>
</dbReference>
<name>A0A6N4TLG3_9FIRM</name>
<accession>A0A6N4TLG3</accession>
<dbReference type="KEGG" id="aarg:Aargi30884_28030"/>
<dbReference type="AlphaFoldDB" id="A0A6N4TLG3"/>